<proteinExistence type="predicted"/>
<dbReference type="HOGENOM" id="CLU_2610118_0_0_1"/>
<reference evidence="1" key="1">
    <citation type="submission" date="2015-04" db="UniProtKB">
        <authorList>
            <consortium name="EnsemblPlants"/>
        </authorList>
    </citation>
    <scope>IDENTIFICATION</scope>
</reference>
<protein>
    <submittedName>
        <fullName evidence="1">Uncharacterized protein</fullName>
    </submittedName>
</protein>
<evidence type="ECO:0000313" key="1">
    <source>
        <dbReference type="EnsemblPlants" id="OMERI08G07010.1"/>
    </source>
</evidence>
<name>A0A0E0EJH6_9ORYZ</name>
<sequence length="79" mass="8228">MLDPAAWRSGSAESGYHAAAAPLEGPVNVELAGGTEAENINEDGAGVRANAKDRQAAYGEEWLLPRCSAIHEEPVLAVV</sequence>
<keyword evidence="2" id="KW-1185">Reference proteome</keyword>
<dbReference type="Gramene" id="OMERI08G07010.1">
    <property type="protein sequence ID" value="OMERI08G07010.1"/>
    <property type="gene ID" value="OMERI08G07010"/>
</dbReference>
<dbReference type="EnsemblPlants" id="OMERI08G07010.1">
    <property type="protein sequence ID" value="OMERI08G07010.1"/>
    <property type="gene ID" value="OMERI08G07010"/>
</dbReference>
<dbReference type="AlphaFoldDB" id="A0A0E0EJH6"/>
<reference evidence="1" key="2">
    <citation type="submission" date="2018-05" db="EMBL/GenBank/DDBJ databases">
        <title>OmerRS3 (Oryza meridionalis Reference Sequence Version 3).</title>
        <authorList>
            <person name="Zhang J."/>
            <person name="Kudrna D."/>
            <person name="Lee S."/>
            <person name="Talag J."/>
            <person name="Welchert J."/>
            <person name="Wing R.A."/>
        </authorList>
    </citation>
    <scope>NUCLEOTIDE SEQUENCE [LARGE SCALE GENOMIC DNA]</scope>
    <source>
        <strain evidence="1">cv. OR44</strain>
    </source>
</reference>
<organism evidence="1">
    <name type="scientific">Oryza meridionalis</name>
    <dbReference type="NCBI Taxonomy" id="40149"/>
    <lineage>
        <taxon>Eukaryota</taxon>
        <taxon>Viridiplantae</taxon>
        <taxon>Streptophyta</taxon>
        <taxon>Embryophyta</taxon>
        <taxon>Tracheophyta</taxon>
        <taxon>Spermatophyta</taxon>
        <taxon>Magnoliopsida</taxon>
        <taxon>Liliopsida</taxon>
        <taxon>Poales</taxon>
        <taxon>Poaceae</taxon>
        <taxon>BOP clade</taxon>
        <taxon>Oryzoideae</taxon>
        <taxon>Oryzeae</taxon>
        <taxon>Oryzinae</taxon>
        <taxon>Oryza</taxon>
    </lineage>
</organism>
<dbReference type="Proteomes" id="UP000008021">
    <property type="component" value="Chromosome 8"/>
</dbReference>
<evidence type="ECO:0000313" key="2">
    <source>
        <dbReference type="Proteomes" id="UP000008021"/>
    </source>
</evidence>
<accession>A0A0E0EJH6</accession>